<protein>
    <submittedName>
        <fullName evidence="6">Creatininase</fullName>
    </submittedName>
</protein>
<comment type="similarity">
    <text evidence="5">Belongs to the creatininase superfamily.</text>
</comment>
<evidence type="ECO:0000313" key="6">
    <source>
        <dbReference type="EMBL" id="PGS93911.1"/>
    </source>
</evidence>
<comment type="caution">
    <text evidence="6">The sequence shown here is derived from an EMBL/GenBank/DDBJ whole genome shotgun (WGS) entry which is preliminary data.</text>
</comment>
<name>A0A2C1D0I2_BACCE</name>
<keyword evidence="4" id="KW-0862">Zinc</keyword>
<dbReference type="InterPro" id="IPR003785">
    <property type="entry name" value="Creatininase/forma_Hydrolase"/>
</dbReference>
<evidence type="ECO:0000256" key="4">
    <source>
        <dbReference type="ARBA" id="ARBA00022833"/>
    </source>
</evidence>
<dbReference type="AlphaFoldDB" id="A0A2C1D0I2"/>
<dbReference type="Pfam" id="PF02633">
    <property type="entry name" value="Creatininase"/>
    <property type="match status" value="1"/>
</dbReference>
<evidence type="ECO:0000313" key="7">
    <source>
        <dbReference type="Proteomes" id="UP000225872"/>
    </source>
</evidence>
<reference evidence="6 7" key="1">
    <citation type="submission" date="2017-09" db="EMBL/GenBank/DDBJ databases">
        <title>Large-scale bioinformatics analysis of Bacillus genomes uncovers conserved roles of natural products in bacterial physiology.</title>
        <authorList>
            <consortium name="Agbiome Team Llc"/>
            <person name="Bleich R.M."/>
            <person name="Grubbs K.J."/>
            <person name="Santa Maria K.C."/>
            <person name="Allen S.E."/>
            <person name="Farag S."/>
            <person name="Shank E.A."/>
            <person name="Bowers A."/>
        </authorList>
    </citation>
    <scope>NUCLEOTIDE SEQUENCE [LARGE SCALE GENOMIC DNA]</scope>
    <source>
        <strain evidence="6 7">AFS041432</strain>
    </source>
</reference>
<keyword evidence="2" id="KW-0479">Metal-binding</keyword>
<dbReference type="Proteomes" id="UP000225872">
    <property type="component" value="Unassembled WGS sequence"/>
</dbReference>
<evidence type="ECO:0000256" key="2">
    <source>
        <dbReference type="ARBA" id="ARBA00022723"/>
    </source>
</evidence>
<organism evidence="6 7">
    <name type="scientific">Bacillus cereus</name>
    <dbReference type="NCBI Taxonomy" id="1396"/>
    <lineage>
        <taxon>Bacteria</taxon>
        <taxon>Bacillati</taxon>
        <taxon>Bacillota</taxon>
        <taxon>Bacilli</taxon>
        <taxon>Bacillales</taxon>
        <taxon>Bacillaceae</taxon>
        <taxon>Bacillus</taxon>
        <taxon>Bacillus cereus group</taxon>
    </lineage>
</organism>
<dbReference type="Gene3D" id="3.40.50.10310">
    <property type="entry name" value="Creatininase"/>
    <property type="match status" value="1"/>
</dbReference>
<accession>A0A2C1D0I2</accession>
<evidence type="ECO:0000256" key="5">
    <source>
        <dbReference type="ARBA" id="ARBA00024029"/>
    </source>
</evidence>
<dbReference type="InterPro" id="IPR024087">
    <property type="entry name" value="Creatininase-like_sf"/>
</dbReference>
<dbReference type="PANTHER" id="PTHR35005:SF1">
    <property type="entry name" value="2-AMINO-5-FORMYLAMINO-6-RIBOSYLAMINOPYRIMIDIN-4(3H)-ONE 5'-MONOPHOSPHATE DEFORMYLASE"/>
    <property type="match status" value="1"/>
</dbReference>
<keyword evidence="3" id="KW-0378">Hydrolase</keyword>
<evidence type="ECO:0000256" key="1">
    <source>
        <dbReference type="ARBA" id="ARBA00001947"/>
    </source>
</evidence>
<sequence>MSSYKNSTRELVESGTDTAIISVGATEQFGPYLPMHLDTLIAEKCAESFGKVLNAYVLPTIPFNTSEEHANCKGTITVSPNILTAMLEEIVVNLTRQGFKKFVLCNGHGGAYWEAVFVKYMNYKHQDILLITTHRNMAWEESLIEAGLEHLNEVHGGLLSVCTAMWLCPDLVKLESMGSAVPKENRKFADYIFWDKLTKDGCWGEFENNVYTPNQLAEIGERFWTTFISKRAKNLQSTLQGAYHLKMDR</sequence>
<dbReference type="PANTHER" id="PTHR35005">
    <property type="entry name" value="3-DEHYDRO-SCYLLO-INOSOSE HYDROLASE"/>
    <property type="match status" value="1"/>
</dbReference>
<dbReference type="SUPFAM" id="SSF102215">
    <property type="entry name" value="Creatininase"/>
    <property type="match status" value="1"/>
</dbReference>
<proteinExistence type="inferred from homology"/>
<dbReference type="GO" id="GO:0046872">
    <property type="term" value="F:metal ion binding"/>
    <property type="evidence" value="ECO:0007669"/>
    <property type="project" value="UniProtKB-KW"/>
</dbReference>
<gene>
    <name evidence="6" type="ORF">COD09_24800</name>
</gene>
<dbReference type="GO" id="GO:0016811">
    <property type="term" value="F:hydrolase activity, acting on carbon-nitrogen (but not peptide) bonds, in linear amides"/>
    <property type="evidence" value="ECO:0007669"/>
    <property type="project" value="TreeGrafter"/>
</dbReference>
<evidence type="ECO:0000256" key="3">
    <source>
        <dbReference type="ARBA" id="ARBA00022801"/>
    </source>
</evidence>
<dbReference type="GO" id="GO:0009231">
    <property type="term" value="P:riboflavin biosynthetic process"/>
    <property type="evidence" value="ECO:0007669"/>
    <property type="project" value="TreeGrafter"/>
</dbReference>
<dbReference type="EMBL" id="NULO01000122">
    <property type="protein sequence ID" value="PGS93911.1"/>
    <property type="molecule type" value="Genomic_DNA"/>
</dbReference>
<comment type="cofactor">
    <cofactor evidence="1">
        <name>Zn(2+)</name>
        <dbReference type="ChEBI" id="CHEBI:29105"/>
    </cofactor>
</comment>